<dbReference type="EMBL" id="MTKT01000813">
    <property type="protein sequence ID" value="OWM87571.1"/>
    <property type="molecule type" value="Genomic_DNA"/>
</dbReference>
<reference evidence="1" key="2">
    <citation type="submission" date="2017-06" db="EMBL/GenBank/DDBJ databases">
        <title>The pomegranate genome and the genomics of punicalagin biosynthesis.</title>
        <authorList>
            <person name="Xu C."/>
        </authorList>
    </citation>
    <scope>NUCLEOTIDE SEQUENCE [LARGE SCALE GENOMIC DNA]</scope>
    <source>
        <tissue evidence="1">Fresh leaf</tissue>
    </source>
</reference>
<dbReference type="PANTHER" id="PTHR34130:SF5">
    <property type="entry name" value="OS08G0243800 PROTEIN"/>
    <property type="match status" value="1"/>
</dbReference>
<proteinExistence type="predicted"/>
<dbReference type="Proteomes" id="UP000233551">
    <property type="component" value="Unassembled WGS sequence"/>
</dbReference>
<evidence type="ECO:0000313" key="3">
    <source>
        <dbReference type="Proteomes" id="UP000197138"/>
    </source>
</evidence>
<reference evidence="3" key="1">
    <citation type="journal article" date="2017" name="Plant J.">
        <title>The pomegranate (Punica granatum L.) genome and the genomics of punicalagin biosynthesis.</title>
        <authorList>
            <person name="Qin G."/>
            <person name="Xu C."/>
            <person name="Ming R."/>
            <person name="Tang H."/>
            <person name="Guyot R."/>
            <person name="Kramer E.M."/>
            <person name="Hu Y."/>
            <person name="Yi X."/>
            <person name="Qi Y."/>
            <person name="Xu X."/>
            <person name="Gao Z."/>
            <person name="Pan H."/>
            <person name="Jian J."/>
            <person name="Tian Y."/>
            <person name="Yue Z."/>
            <person name="Xu Y."/>
        </authorList>
    </citation>
    <scope>NUCLEOTIDE SEQUENCE [LARGE SCALE GENOMIC DNA]</scope>
    <source>
        <strain evidence="3">cv. Dabenzi</strain>
    </source>
</reference>
<sequence length="198" mass="22766">MVAEKIHHQSCGDLLQLDRYEETEDTLSLCDLPIYGDFKSDEWSVGIDSLSKESPDQDFFEFSSQDLTPSQSFPSDNVVFCGKIIPYKQPDALSSATTDKPQKQRVRLSRWKSLLLQLGFLSNRRRSGVDKYKSLQNSRWYLFVFGVGRLPMEMELRDIKTRQSRLKAGKGHNSTMFINGTLEKKSPNHHRISCMPLL</sequence>
<keyword evidence="4" id="KW-1185">Reference proteome</keyword>
<gene>
    <name evidence="1" type="ORF">CDL15_Pgr022683</name>
    <name evidence="2" type="ORF">CRG98_004950</name>
</gene>
<dbReference type="Proteomes" id="UP000197138">
    <property type="component" value="Unassembled WGS sequence"/>
</dbReference>
<dbReference type="AlphaFoldDB" id="A0A218XSR6"/>
<organism evidence="1 3">
    <name type="scientific">Punica granatum</name>
    <name type="common">Pomegranate</name>
    <dbReference type="NCBI Taxonomy" id="22663"/>
    <lineage>
        <taxon>Eukaryota</taxon>
        <taxon>Viridiplantae</taxon>
        <taxon>Streptophyta</taxon>
        <taxon>Embryophyta</taxon>
        <taxon>Tracheophyta</taxon>
        <taxon>Spermatophyta</taxon>
        <taxon>Magnoliopsida</taxon>
        <taxon>eudicotyledons</taxon>
        <taxon>Gunneridae</taxon>
        <taxon>Pentapetalae</taxon>
        <taxon>rosids</taxon>
        <taxon>malvids</taxon>
        <taxon>Myrtales</taxon>
        <taxon>Lythraceae</taxon>
        <taxon>Punica</taxon>
    </lineage>
</organism>
<accession>A0A218XSR6</accession>
<evidence type="ECO:0000313" key="1">
    <source>
        <dbReference type="EMBL" id="OWM87571.1"/>
    </source>
</evidence>
<evidence type="ECO:0000313" key="2">
    <source>
        <dbReference type="EMBL" id="PKI74623.1"/>
    </source>
</evidence>
<name>A0A218XSR6_PUNGR</name>
<evidence type="ECO:0000313" key="4">
    <source>
        <dbReference type="Proteomes" id="UP000233551"/>
    </source>
</evidence>
<comment type="caution">
    <text evidence="1">The sequence shown here is derived from an EMBL/GenBank/DDBJ whole genome shotgun (WGS) entry which is preliminary data.</text>
</comment>
<dbReference type="EMBL" id="PGOL01000196">
    <property type="protein sequence ID" value="PKI74623.1"/>
    <property type="molecule type" value="Genomic_DNA"/>
</dbReference>
<reference evidence="2 4" key="3">
    <citation type="submission" date="2017-11" db="EMBL/GenBank/DDBJ databases">
        <title>De-novo sequencing of pomegranate (Punica granatum L.) genome.</title>
        <authorList>
            <person name="Akparov Z."/>
            <person name="Amiraslanov A."/>
            <person name="Hajiyeva S."/>
            <person name="Abbasov M."/>
            <person name="Kaur K."/>
            <person name="Hamwieh A."/>
            <person name="Solovyev V."/>
            <person name="Salamov A."/>
            <person name="Braich B."/>
            <person name="Kosarev P."/>
            <person name="Mahmoud A."/>
            <person name="Hajiyev E."/>
            <person name="Babayeva S."/>
            <person name="Izzatullayeva V."/>
            <person name="Mammadov A."/>
            <person name="Mammadov A."/>
            <person name="Sharifova S."/>
            <person name="Ojaghi J."/>
            <person name="Eynullazada K."/>
            <person name="Bayramov B."/>
            <person name="Abdulazimova A."/>
            <person name="Shahmuradov I."/>
        </authorList>
    </citation>
    <scope>NUCLEOTIDE SEQUENCE [LARGE SCALE GENOMIC DNA]</scope>
    <source>
        <strain evidence="2">AG2017</strain>
        <strain evidence="4">cv. AG2017</strain>
        <tissue evidence="2">Leaf</tissue>
    </source>
</reference>
<protein>
    <submittedName>
        <fullName evidence="1">Uncharacterized protein</fullName>
    </submittedName>
</protein>
<dbReference type="PANTHER" id="PTHR34130">
    <property type="entry name" value="OS08G0243800 PROTEIN"/>
    <property type="match status" value="1"/>
</dbReference>